<keyword evidence="2" id="KW-1185">Reference proteome</keyword>
<organism evidence="1 2">
    <name type="scientific">Hypoxylon rubiginosum</name>
    <dbReference type="NCBI Taxonomy" id="110542"/>
    <lineage>
        <taxon>Eukaryota</taxon>
        <taxon>Fungi</taxon>
        <taxon>Dikarya</taxon>
        <taxon>Ascomycota</taxon>
        <taxon>Pezizomycotina</taxon>
        <taxon>Sordariomycetes</taxon>
        <taxon>Xylariomycetidae</taxon>
        <taxon>Xylariales</taxon>
        <taxon>Hypoxylaceae</taxon>
        <taxon>Hypoxylon</taxon>
    </lineage>
</organism>
<proteinExistence type="predicted"/>
<name>A0ACB9YIT8_9PEZI</name>
<dbReference type="Proteomes" id="UP001497700">
    <property type="component" value="Unassembled WGS sequence"/>
</dbReference>
<protein>
    <submittedName>
        <fullName evidence="1">Uncharacterized protein</fullName>
    </submittedName>
</protein>
<gene>
    <name evidence="1" type="ORF">F4820DRAFT_441223</name>
</gene>
<accession>A0ACB9YIT8</accession>
<feature type="non-terminal residue" evidence="1">
    <location>
        <position position="128"/>
    </location>
</feature>
<comment type="caution">
    <text evidence="1">The sequence shown here is derived from an EMBL/GenBank/DDBJ whole genome shotgun (WGS) entry which is preliminary data.</text>
</comment>
<reference evidence="1 2" key="1">
    <citation type="journal article" date="2022" name="New Phytol.">
        <title>Ecological generalism drives hyperdiversity of secondary metabolite gene clusters in xylarialean endophytes.</title>
        <authorList>
            <person name="Franco M.E.E."/>
            <person name="Wisecaver J.H."/>
            <person name="Arnold A.E."/>
            <person name="Ju Y.M."/>
            <person name="Slot J.C."/>
            <person name="Ahrendt S."/>
            <person name="Moore L.P."/>
            <person name="Eastman K.E."/>
            <person name="Scott K."/>
            <person name="Konkel Z."/>
            <person name="Mondo S.J."/>
            <person name="Kuo A."/>
            <person name="Hayes R.D."/>
            <person name="Haridas S."/>
            <person name="Andreopoulos B."/>
            <person name="Riley R."/>
            <person name="LaButti K."/>
            <person name="Pangilinan J."/>
            <person name="Lipzen A."/>
            <person name="Amirebrahimi M."/>
            <person name="Yan J."/>
            <person name="Adam C."/>
            <person name="Keymanesh K."/>
            <person name="Ng V."/>
            <person name="Louie K."/>
            <person name="Northen T."/>
            <person name="Drula E."/>
            <person name="Henrissat B."/>
            <person name="Hsieh H.M."/>
            <person name="Youens-Clark K."/>
            <person name="Lutzoni F."/>
            <person name="Miadlikowska J."/>
            <person name="Eastwood D.C."/>
            <person name="Hamelin R.C."/>
            <person name="Grigoriev I.V."/>
            <person name="U'Ren J.M."/>
        </authorList>
    </citation>
    <scope>NUCLEOTIDE SEQUENCE [LARGE SCALE GENOMIC DNA]</scope>
    <source>
        <strain evidence="1 2">CBS 119005</strain>
    </source>
</reference>
<dbReference type="EMBL" id="MU393671">
    <property type="protein sequence ID" value="KAI4858945.1"/>
    <property type="molecule type" value="Genomic_DNA"/>
</dbReference>
<sequence>MDDTDRANAPGLKDYFTDNLSIPSQNVQYRHGTPLSEFSDPSDSSSDISNPMKGRSSFQWDSFGGLLGGTWNIYFGNKTSRLEVSFDEQGNVALVQWAESSDTTTSWRKETCPLKFFCAGQQANKPRY</sequence>
<evidence type="ECO:0000313" key="1">
    <source>
        <dbReference type="EMBL" id="KAI4858945.1"/>
    </source>
</evidence>
<evidence type="ECO:0000313" key="2">
    <source>
        <dbReference type="Proteomes" id="UP001497700"/>
    </source>
</evidence>